<keyword evidence="4" id="KW-0227">DNA damage</keyword>
<evidence type="ECO:0000256" key="9">
    <source>
        <dbReference type="SAM" id="MobiDB-lite"/>
    </source>
</evidence>
<keyword evidence="7" id="KW-0131">Cell cycle</keyword>
<comment type="subcellular location">
    <subcellularLocation>
        <location evidence="1">Nucleus</location>
    </subcellularLocation>
</comment>
<dbReference type="GO" id="GO:0006281">
    <property type="term" value="P:DNA repair"/>
    <property type="evidence" value="ECO:0007669"/>
    <property type="project" value="InterPro"/>
</dbReference>
<gene>
    <name evidence="11" type="ORF">RI543_004957</name>
</gene>
<dbReference type="PANTHER" id="PTHR12172">
    <property type="entry name" value="CELL CYCLE CHECKPOINT PROTEIN RAD17"/>
    <property type="match status" value="1"/>
</dbReference>
<sequence length="738" mass="86006">MSSLFRSSSSFLESQTKLWESVQSTQNEREKSLLNSNTKMDSGSNNSYQKTISQNKNVYGSNIYDKENGTYDNSLQWYDKYSPIIIDEVSVHKKKIKDVEQVLSDMLSNYNEDIRIMLLTGPSGCGKSTLIKILSEKLVPLYRYKHRNENLDVINNNTNENSRFRQNYVIEYENSLELNELNHVESFNDFLQRSKYFNGIYNLSILLVEDLPNVFHLETRLQFQSIIKDWLSSVNNHRLPPLIICLTECEIANEGHNINITNTYNAETIFSREILNHPRLKRIKFNPVNNTLMKKLLNIIALNEQLMLKENNKWGLKDQYIQTLLESNNGDIRSMISSFQFWATSKGDIKTVDNSVYIRNESISFFHSIGKIIYGSHDKVGNLIDDNEMINKLLHNSSYSHNTISSSINNNKIHNNNSSTSFNDNFKLGLLENYGSFNKGQFPIEVASEIVMSLSENDSLFYGSCSLEGLEYMIRKIRNQFNSYSRNIKCKPNGGNDRVHGDFMFPRDWKCYQKQQQVKVESTDYQNVSFYKYNESVLMKDIVLYLGYYSPLIRKQYDYRMKAIQYYLKGSGKIDKNNENKNGIISNIENIEDVEDKIDLLERIGGLFKFNYNSSKNIKSEEDIKHEIERNINNLLRKRDEKLQVLIQRWEQKNMFESDAHKNDLYNEDYLDDSLVDSEQEDLESLLDDEDESKIYEILSQQKPKKGCELLGAASHSESINDDNEEDMLSDSDLENLF</sequence>
<dbReference type="Gene3D" id="3.40.50.300">
    <property type="entry name" value="P-loop containing nucleotide triphosphate hydrolases"/>
    <property type="match status" value="1"/>
</dbReference>
<evidence type="ECO:0000259" key="10">
    <source>
        <dbReference type="Pfam" id="PF25812"/>
    </source>
</evidence>
<feature type="coiled-coil region" evidence="8">
    <location>
        <begin position="618"/>
        <end position="645"/>
    </location>
</feature>
<dbReference type="InterPro" id="IPR004582">
    <property type="entry name" value="Checkpoint_prot_Rad17_Rad24"/>
</dbReference>
<evidence type="ECO:0000313" key="11">
    <source>
        <dbReference type="EMBL" id="KAK5773649.1"/>
    </source>
</evidence>
<dbReference type="SUPFAM" id="SSF52540">
    <property type="entry name" value="P-loop containing nucleoside triphosphate hydrolases"/>
    <property type="match status" value="1"/>
</dbReference>
<dbReference type="GO" id="GO:0003689">
    <property type="term" value="F:DNA clamp loader activity"/>
    <property type="evidence" value="ECO:0007669"/>
    <property type="project" value="TreeGrafter"/>
</dbReference>
<dbReference type="InterPro" id="IPR057927">
    <property type="entry name" value="RAD24-like_helical"/>
</dbReference>
<evidence type="ECO:0000256" key="1">
    <source>
        <dbReference type="ARBA" id="ARBA00004123"/>
    </source>
</evidence>
<evidence type="ECO:0000256" key="6">
    <source>
        <dbReference type="ARBA" id="ARBA00023242"/>
    </source>
</evidence>
<dbReference type="PANTHER" id="PTHR12172:SF0">
    <property type="entry name" value="CELL CYCLE CHECKPOINT PROTEIN RAD17"/>
    <property type="match status" value="1"/>
</dbReference>
<keyword evidence="5" id="KW-0067">ATP-binding</keyword>
<dbReference type="GO" id="GO:0000077">
    <property type="term" value="P:DNA damage checkpoint signaling"/>
    <property type="evidence" value="ECO:0007669"/>
    <property type="project" value="TreeGrafter"/>
</dbReference>
<reference evidence="12" key="1">
    <citation type="submission" date="2023-07" db="EMBL/GenBank/DDBJ databases">
        <title>A draft genome of Kazachstania heterogenica Y-27499.</title>
        <authorList>
            <person name="Donic C."/>
            <person name="Kralova J.S."/>
            <person name="Fidel L."/>
            <person name="Ben-Dor S."/>
            <person name="Jung S."/>
        </authorList>
    </citation>
    <scope>NUCLEOTIDE SEQUENCE [LARGE SCALE GENOMIC DNA]</scope>
    <source>
        <strain evidence="12">Y27499</strain>
    </source>
</reference>
<dbReference type="GO" id="GO:0005634">
    <property type="term" value="C:nucleus"/>
    <property type="evidence" value="ECO:0007669"/>
    <property type="project" value="UniProtKB-SubCell"/>
</dbReference>
<keyword evidence="6" id="KW-0539">Nucleus</keyword>
<proteinExistence type="inferred from homology"/>
<comment type="caution">
    <text evidence="11">The sequence shown here is derived from an EMBL/GenBank/DDBJ whole genome shotgun (WGS) entry which is preliminary data.</text>
</comment>
<dbReference type="GO" id="GO:0033314">
    <property type="term" value="P:mitotic DNA replication checkpoint signaling"/>
    <property type="evidence" value="ECO:0007669"/>
    <property type="project" value="TreeGrafter"/>
</dbReference>
<feature type="domain" description="Checkpoint protein RAD24-like helical bundle" evidence="10">
    <location>
        <begin position="361"/>
        <end position="515"/>
    </location>
</feature>
<dbReference type="Proteomes" id="UP001306508">
    <property type="component" value="Unassembled WGS sequence"/>
</dbReference>
<feature type="region of interest" description="Disordered" evidence="9">
    <location>
        <begin position="29"/>
        <end position="50"/>
    </location>
</feature>
<dbReference type="AlphaFoldDB" id="A0AAN7WFX7"/>
<keyword evidence="3" id="KW-0547">Nucleotide-binding</keyword>
<evidence type="ECO:0000256" key="7">
    <source>
        <dbReference type="ARBA" id="ARBA00023306"/>
    </source>
</evidence>
<dbReference type="GO" id="GO:0005524">
    <property type="term" value="F:ATP binding"/>
    <property type="evidence" value="ECO:0007669"/>
    <property type="project" value="UniProtKB-KW"/>
</dbReference>
<dbReference type="InterPro" id="IPR027417">
    <property type="entry name" value="P-loop_NTPase"/>
</dbReference>
<keyword evidence="8" id="KW-0175">Coiled coil</keyword>
<evidence type="ECO:0000313" key="12">
    <source>
        <dbReference type="Proteomes" id="UP001306508"/>
    </source>
</evidence>
<evidence type="ECO:0000256" key="5">
    <source>
        <dbReference type="ARBA" id="ARBA00022840"/>
    </source>
</evidence>
<evidence type="ECO:0000256" key="4">
    <source>
        <dbReference type="ARBA" id="ARBA00022763"/>
    </source>
</evidence>
<keyword evidence="12" id="KW-1185">Reference proteome</keyword>
<feature type="region of interest" description="Disordered" evidence="9">
    <location>
        <begin position="709"/>
        <end position="738"/>
    </location>
</feature>
<feature type="compositionally biased region" description="Acidic residues" evidence="9">
    <location>
        <begin position="720"/>
        <end position="738"/>
    </location>
</feature>
<dbReference type="EMBL" id="JAWIZZ010000071">
    <property type="protein sequence ID" value="KAK5773649.1"/>
    <property type="molecule type" value="Genomic_DNA"/>
</dbReference>
<dbReference type="GO" id="GO:0003682">
    <property type="term" value="F:chromatin binding"/>
    <property type="evidence" value="ECO:0007669"/>
    <property type="project" value="TreeGrafter"/>
</dbReference>
<accession>A0AAN7WFX7</accession>
<protein>
    <recommendedName>
        <fullName evidence="10">Checkpoint protein RAD24-like helical bundle domain-containing protein</fullName>
    </recommendedName>
</protein>
<name>A0AAN7WFX7_9SACH</name>
<evidence type="ECO:0000256" key="2">
    <source>
        <dbReference type="ARBA" id="ARBA00006168"/>
    </source>
</evidence>
<organism evidence="11 12">
    <name type="scientific">Arxiozyma heterogenica</name>
    <dbReference type="NCBI Taxonomy" id="278026"/>
    <lineage>
        <taxon>Eukaryota</taxon>
        <taxon>Fungi</taxon>
        <taxon>Dikarya</taxon>
        <taxon>Ascomycota</taxon>
        <taxon>Saccharomycotina</taxon>
        <taxon>Saccharomycetes</taxon>
        <taxon>Saccharomycetales</taxon>
        <taxon>Saccharomycetaceae</taxon>
        <taxon>Arxiozyma</taxon>
    </lineage>
</organism>
<dbReference type="Pfam" id="PF25812">
    <property type="entry name" value="RAD24_helical"/>
    <property type="match status" value="1"/>
</dbReference>
<evidence type="ECO:0000256" key="3">
    <source>
        <dbReference type="ARBA" id="ARBA00022741"/>
    </source>
</evidence>
<dbReference type="CDD" id="cd00267">
    <property type="entry name" value="ABC_ATPase"/>
    <property type="match status" value="1"/>
</dbReference>
<comment type="similarity">
    <text evidence="2">Belongs to the rad17/RAD24 family.</text>
</comment>
<dbReference type="Gene3D" id="1.10.8.60">
    <property type="match status" value="1"/>
</dbReference>
<dbReference type="Pfam" id="PF03215">
    <property type="entry name" value="Rad17"/>
    <property type="match status" value="1"/>
</dbReference>
<feature type="compositionally biased region" description="Polar residues" evidence="9">
    <location>
        <begin position="33"/>
        <end position="50"/>
    </location>
</feature>
<evidence type="ECO:0000256" key="8">
    <source>
        <dbReference type="SAM" id="Coils"/>
    </source>
</evidence>